<gene>
    <name evidence="6" type="ORF">GKZ27_02405</name>
</gene>
<dbReference type="InterPro" id="IPR004358">
    <property type="entry name" value="Sig_transdc_His_kin-like_C"/>
</dbReference>
<dbReference type="InterPro" id="IPR036390">
    <property type="entry name" value="WH_DNA-bd_sf"/>
</dbReference>
<dbReference type="SUPFAM" id="SSF46785">
    <property type="entry name" value="Winged helix' DNA-binding domain"/>
    <property type="match status" value="1"/>
</dbReference>
<dbReference type="GO" id="GO:0000160">
    <property type="term" value="P:phosphorelay signal transduction system"/>
    <property type="evidence" value="ECO:0007669"/>
    <property type="project" value="UniProtKB-KW"/>
</dbReference>
<dbReference type="SUPFAM" id="SSF55874">
    <property type="entry name" value="ATPase domain of HSP90 chaperone/DNA topoisomerase II/histidine kinase"/>
    <property type="match status" value="1"/>
</dbReference>
<accession>A0A6N8JKD9</accession>
<name>A0A6N8JKD9_9ACTN</name>
<reference evidence="6 7" key="1">
    <citation type="submission" date="2019-12" db="EMBL/GenBank/DDBJ databases">
        <title>Microbes associate with the intestines of laboratory mice.</title>
        <authorList>
            <person name="Navarre W."/>
            <person name="Wong E."/>
        </authorList>
    </citation>
    <scope>NUCLEOTIDE SEQUENCE [LARGE SCALE GENOMIC DNA]</scope>
    <source>
        <strain evidence="6 7">NM66_B29</strain>
    </source>
</reference>
<dbReference type="InterPro" id="IPR036388">
    <property type="entry name" value="WH-like_DNA-bd_sf"/>
</dbReference>
<dbReference type="EC" id="2.7.13.3" evidence="2"/>
<dbReference type="Gene3D" id="1.10.10.10">
    <property type="entry name" value="Winged helix-like DNA-binding domain superfamily/Winged helix DNA-binding domain"/>
    <property type="match status" value="1"/>
</dbReference>
<protein>
    <recommendedName>
        <fullName evidence="2">histidine kinase</fullName>
        <ecNumber evidence="2">2.7.13.3</ecNumber>
    </recommendedName>
</protein>
<dbReference type="OrthoDB" id="9815750at2"/>
<dbReference type="AlphaFoldDB" id="A0A6N8JKD9"/>
<evidence type="ECO:0000259" key="4">
    <source>
        <dbReference type="Pfam" id="PF01047"/>
    </source>
</evidence>
<evidence type="ECO:0000259" key="5">
    <source>
        <dbReference type="Pfam" id="PF02518"/>
    </source>
</evidence>
<evidence type="ECO:0000313" key="7">
    <source>
        <dbReference type="Proteomes" id="UP000463388"/>
    </source>
</evidence>
<comment type="catalytic activity">
    <reaction evidence="1">
        <text>ATP + protein L-histidine = ADP + protein N-phospho-L-histidine.</text>
        <dbReference type="EC" id="2.7.13.3"/>
    </reaction>
</comment>
<organism evidence="6 7">
    <name type="scientific">Adlercreutzia mucosicola</name>
    <dbReference type="NCBI Taxonomy" id="580026"/>
    <lineage>
        <taxon>Bacteria</taxon>
        <taxon>Bacillati</taxon>
        <taxon>Actinomycetota</taxon>
        <taxon>Coriobacteriia</taxon>
        <taxon>Eggerthellales</taxon>
        <taxon>Eggerthellaceae</taxon>
        <taxon>Adlercreutzia</taxon>
    </lineage>
</organism>
<dbReference type="GO" id="GO:0003700">
    <property type="term" value="F:DNA-binding transcription factor activity"/>
    <property type="evidence" value="ECO:0007669"/>
    <property type="project" value="InterPro"/>
</dbReference>
<dbReference type="GO" id="GO:0004673">
    <property type="term" value="F:protein histidine kinase activity"/>
    <property type="evidence" value="ECO:0007669"/>
    <property type="project" value="UniProtKB-EC"/>
</dbReference>
<keyword evidence="3" id="KW-0902">Two-component regulatory system</keyword>
<proteinExistence type="predicted"/>
<evidence type="ECO:0000256" key="1">
    <source>
        <dbReference type="ARBA" id="ARBA00000085"/>
    </source>
</evidence>
<dbReference type="InterPro" id="IPR003594">
    <property type="entry name" value="HATPase_dom"/>
</dbReference>
<evidence type="ECO:0000313" key="6">
    <source>
        <dbReference type="EMBL" id="MVX60318.1"/>
    </source>
</evidence>
<feature type="domain" description="HTH marR-type" evidence="4">
    <location>
        <begin position="308"/>
        <end position="354"/>
    </location>
</feature>
<dbReference type="EMBL" id="WSRR01000003">
    <property type="protein sequence ID" value="MVX60318.1"/>
    <property type="molecule type" value="Genomic_DNA"/>
</dbReference>
<evidence type="ECO:0000256" key="2">
    <source>
        <dbReference type="ARBA" id="ARBA00012438"/>
    </source>
</evidence>
<evidence type="ECO:0000256" key="3">
    <source>
        <dbReference type="ARBA" id="ARBA00023012"/>
    </source>
</evidence>
<dbReference type="Pfam" id="PF02518">
    <property type="entry name" value="HATPase_c"/>
    <property type="match status" value="1"/>
</dbReference>
<comment type="caution">
    <text evidence="6">The sequence shown here is derived from an EMBL/GenBank/DDBJ whole genome shotgun (WGS) entry which is preliminary data.</text>
</comment>
<dbReference type="InterPro" id="IPR000835">
    <property type="entry name" value="HTH_MarR-typ"/>
</dbReference>
<keyword evidence="7" id="KW-1185">Reference proteome</keyword>
<sequence length="374" mass="39398">MDAKHSPTTAAGEDFDYAFVDTVGHIAIYDDMRSEPRVIDIQPAETGSYIESLATTVYEQARGAGGSIPYTVIREVSENFIHAQFKEALVTILDHGCTIRFADHGPGIPSKEKAQMPGFSSAVEPMRTYIRGVGSGLPRVREYLELSNGTITIEDNLGTGAVVTISLVRGGTAPSEYGADGFSAEDFENGNLEGSGGEESDFDPAAWALPYPANGGPGPYAPDPYLPVGAAFNPPTTAAPAQAGYATPYSSAAAPYGAYPAQPAPYVPAPPYGSYPATAQPVPYPAYAAAPQPVPYGHAPAAPTAASLTDREKMTLALLRDHGPARQVDLCKATCISASSMNGLVKKLENEGLIVDRNKVKHLTDFGMQIARTL</sequence>
<dbReference type="Pfam" id="PF01047">
    <property type="entry name" value="MarR"/>
    <property type="match status" value="1"/>
</dbReference>
<feature type="domain" description="Histidine kinase/HSP90-like ATPase" evidence="5">
    <location>
        <begin position="70"/>
        <end position="167"/>
    </location>
</feature>
<dbReference type="InterPro" id="IPR036890">
    <property type="entry name" value="HATPase_C_sf"/>
</dbReference>
<dbReference type="Gene3D" id="3.30.565.10">
    <property type="entry name" value="Histidine kinase-like ATPase, C-terminal domain"/>
    <property type="match status" value="1"/>
</dbReference>
<dbReference type="RefSeq" id="WP_160344785.1">
    <property type="nucleotide sequence ID" value="NZ_WSRR01000003.1"/>
</dbReference>
<dbReference type="Proteomes" id="UP000463388">
    <property type="component" value="Unassembled WGS sequence"/>
</dbReference>
<dbReference type="PRINTS" id="PR00344">
    <property type="entry name" value="BCTRLSENSOR"/>
</dbReference>